<evidence type="ECO:0000313" key="2">
    <source>
        <dbReference type="Proteomes" id="UP000284220"/>
    </source>
</evidence>
<gene>
    <name evidence="1" type="ORF">DW272_02215</name>
</gene>
<reference evidence="1 2" key="1">
    <citation type="submission" date="2018-08" db="EMBL/GenBank/DDBJ databases">
        <title>A genome reference for cultivated species of the human gut microbiota.</title>
        <authorList>
            <person name="Zou Y."/>
            <person name="Xue W."/>
            <person name="Luo G."/>
        </authorList>
    </citation>
    <scope>NUCLEOTIDE SEQUENCE [LARGE SCALE GENOMIC DNA]</scope>
    <source>
        <strain evidence="1 2">AM22-9LB</strain>
    </source>
</reference>
<proteinExistence type="predicted"/>
<dbReference type="AlphaFoldDB" id="A0A414SKC4"/>
<dbReference type="Proteomes" id="UP000284220">
    <property type="component" value="Unassembled WGS sequence"/>
</dbReference>
<dbReference type="EMBL" id="QRHZ01000001">
    <property type="protein sequence ID" value="RHG20040.1"/>
    <property type="molecule type" value="Genomic_DNA"/>
</dbReference>
<comment type="caution">
    <text evidence="1">The sequence shown here is derived from an EMBL/GenBank/DDBJ whole genome shotgun (WGS) entry which is preliminary data.</text>
</comment>
<accession>A0A414SKC4</accession>
<name>A0A414SKC4_9FIRM</name>
<sequence>MKNKMTMVEFLERYFGMEFLLYQKIILNRFEESISSNLNEVKNESRRNCITPGNSADVK</sequence>
<protein>
    <submittedName>
        <fullName evidence="1">Uncharacterized protein</fullName>
    </submittedName>
</protein>
<organism evidence="1 2">
    <name type="scientific">Blautia obeum</name>
    <dbReference type="NCBI Taxonomy" id="40520"/>
    <lineage>
        <taxon>Bacteria</taxon>
        <taxon>Bacillati</taxon>
        <taxon>Bacillota</taxon>
        <taxon>Clostridia</taxon>
        <taxon>Lachnospirales</taxon>
        <taxon>Lachnospiraceae</taxon>
        <taxon>Blautia</taxon>
    </lineage>
</organism>
<evidence type="ECO:0000313" key="1">
    <source>
        <dbReference type="EMBL" id="RHG20040.1"/>
    </source>
</evidence>